<evidence type="ECO:0000313" key="3">
    <source>
        <dbReference type="EMBL" id="PHT83290.1"/>
    </source>
</evidence>
<evidence type="ECO:0000259" key="2">
    <source>
        <dbReference type="Pfam" id="PF26578"/>
    </source>
</evidence>
<dbReference type="EMBL" id="AYRZ02000004">
    <property type="protein sequence ID" value="PHT83290.1"/>
    <property type="molecule type" value="Genomic_DNA"/>
</dbReference>
<comment type="caution">
    <text evidence="3">The sequence shown here is derived from an EMBL/GenBank/DDBJ whole genome shotgun (WGS) entry which is preliminary data.</text>
</comment>
<dbReference type="OrthoDB" id="585255at2759"/>
<dbReference type="PANTHER" id="PTHR31533">
    <property type="entry name" value="GPI-ANCHORED PROTEIN LLG1-RELATED-RELATED"/>
    <property type="match status" value="1"/>
</dbReference>
<dbReference type="InterPro" id="IPR058888">
    <property type="entry name" value="LLG1-like"/>
</dbReference>
<reference evidence="3 4" key="2">
    <citation type="journal article" date="2017" name="Genome Biol.">
        <title>New reference genome sequences of hot pepper reveal the massive evolution of plant disease-resistance genes by retroduplication.</title>
        <authorList>
            <person name="Kim S."/>
            <person name="Park J."/>
            <person name="Yeom S.I."/>
            <person name="Kim Y.M."/>
            <person name="Seo E."/>
            <person name="Kim K.T."/>
            <person name="Kim M.S."/>
            <person name="Lee J.M."/>
            <person name="Cheong K."/>
            <person name="Shin H.S."/>
            <person name="Kim S.B."/>
            <person name="Han K."/>
            <person name="Lee J."/>
            <person name="Park M."/>
            <person name="Lee H.A."/>
            <person name="Lee H.Y."/>
            <person name="Lee Y."/>
            <person name="Oh S."/>
            <person name="Lee J.H."/>
            <person name="Choi E."/>
            <person name="Choi E."/>
            <person name="Lee S.E."/>
            <person name="Jeon J."/>
            <person name="Kim H."/>
            <person name="Choi G."/>
            <person name="Song H."/>
            <person name="Lee J."/>
            <person name="Lee S.C."/>
            <person name="Kwon J.K."/>
            <person name="Lee H.Y."/>
            <person name="Koo N."/>
            <person name="Hong Y."/>
            <person name="Kim R.W."/>
            <person name="Kang W.H."/>
            <person name="Huh J.H."/>
            <person name="Kang B.C."/>
            <person name="Yang T.J."/>
            <person name="Lee Y.H."/>
            <person name="Bennetzen J.L."/>
            <person name="Choi D."/>
        </authorList>
    </citation>
    <scope>NUCLEOTIDE SEQUENCE [LARGE SCALE GENOMIC DNA]</scope>
    <source>
        <strain evidence="4">cv. CM334</strain>
    </source>
</reference>
<keyword evidence="1" id="KW-0732">Signal</keyword>
<sequence>MGFERSCCFLFFFLTVGLASSSPSTHISYDALRVQRGRGLVEKFYVKNDCPVDFGKEDMTPLTSKCRGPHYNPLTCCTGFKQITCKYLPLINKLNNGCATGLFYHVNRRGGYPDGLFDQICHDDPQGLSCTTVLGRSNGNKGRN</sequence>
<dbReference type="KEGG" id="cann:107869771"/>
<name>A0A1U8GSE9_CAPAN</name>
<dbReference type="SMR" id="A0A1U8GSE9"/>
<dbReference type="OMA" id="MFISINE"/>
<dbReference type="PANTHER" id="PTHR31533:SF12">
    <property type="entry name" value="GPI-ANCHORED PROTEIN LORELEI-LIKE"/>
    <property type="match status" value="1"/>
</dbReference>
<feature type="chain" id="PRO_5030035769" description="GPI-anchored protein LLG1-like domain-containing protein" evidence="1">
    <location>
        <begin position="20"/>
        <end position="144"/>
    </location>
</feature>
<feature type="signal peptide" evidence="1">
    <location>
        <begin position="1"/>
        <end position="19"/>
    </location>
</feature>
<dbReference type="AlphaFoldDB" id="A0A1U8GSE9"/>
<reference evidence="3 4" key="1">
    <citation type="journal article" date="2014" name="Nat. Genet.">
        <title>Genome sequence of the hot pepper provides insights into the evolution of pungency in Capsicum species.</title>
        <authorList>
            <person name="Kim S."/>
            <person name="Park M."/>
            <person name="Yeom S.I."/>
            <person name="Kim Y.M."/>
            <person name="Lee J.M."/>
            <person name="Lee H.A."/>
            <person name="Seo E."/>
            <person name="Choi J."/>
            <person name="Cheong K."/>
            <person name="Kim K.T."/>
            <person name="Jung K."/>
            <person name="Lee G.W."/>
            <person name="Oh S.K."/>
            <person name="Bae C."/>
            <person name="Kim S.B."/>
            <person name="Lee H.Y."/>
            <person name="Kim S.Y."/>
            <person name="Kim M.S."/>
            <person name="Kang B.C."/>
            <person name="Jo Y.D."/>
            <person name="Yang H.B."/>
            <person name="Jeong H.J."/>
            <person name="Kang W.H."/>
            <person name="Kwon J.K."/>
            <person name="Shin C."/>
            <person name="Lim J.Y."/>
            <person name="Park J.H."/>
            <person name="Huh J.H."/>
            <person name="Kim J.S."/>
            <person name="Kim B.D."/>
            <person name="Cohen O."/>
            <person name="Paran I."/>
            <person name="Suh M.C."/>
            <person name="Lee S.B."/>
            <person name="Kim Y.K."/>
            <person name="Shin Y."/>
            <person name="Noh S.J."/>
            <person name="Park J."/>
            <person name="Seo Y.S."/>
            <person name="Kwon S.Y."/>
            <person name="Kim H.A."/>
            <person name="Park J.M."/>
            <person name="Kim H.J."/>
            <person name="Choi S.B."/>
            <person name="Bosland P.W."/>
            <person name="Reeves G."/>
            <person name="Jo S.H."/>
            <person name="Lee B.W."/>
            <person name="Cho H.T."/>
            <person name="Choi H.S."/>
            <person name="Lee M.S."/>
            <person name="Yu Y."/>
            <person name="Do Choi Y."/>
            <person name="Park B.S."/>
            <person name="van Deynze A."/>
            <person name="Ashrafi H."/>
            <person name="Hill T."/>
            <person name="Kim W.T."/>
            <person name="Pai H.S."/>
            <person name="Ahn H.K."/>
            <person name="Yeam I."/>
            <person name="Giovannoni J.J."/>
            <person name="Rose J.K."/>
            <person name="Sorensen I."/>
            <person name="Lee S.J."/>
            <person name="Kim R.W."/>
            <person name="Choi I.Y."/>
            <person name="Choi B.S."/>
            <person name="Lim J.S."/>
            <person name="Lee Y.H."/>
            <person name="Choi D."/>
        </authorList>
    </citation>
    <scope>NUCLEOTIDE SEQUENCE [LARGE SCALE GENOMIC DNA]</scope>
    <source>
        <strain evidence="4">cv. CM334</strain>
    </source>
</reference>
<protein>
    <recommendedName>
        <fullName evidence="2">GPI-anchored protein LLG1-like domain-containing protein</fullName>
    </recommendedName>
</protein>
<accession>A0A1U8GSE9</accession>
<dbReference type="STRING" id="4072.A0A1U8GSE9"/>
<feature type="domain" description="GPI-anchored protein LLG1-like" evidence="2">
    <location>
        <begin position="52"/>
        <end position="128"/>
    </location>
</feature>
<dbReference type="Pfam" id="PF26578">
    <property type="entry name" value="LLG1"/>
    <property type="match status" value="1"/>
</dbReference>
<dbReference type="Gramene" id="PHT83290">
    <property type="protein sequence ID" value="PHT83290"/>
    <property type="gene ID" value="T459_11733"/>
</dbReference>
<proteinExistence type="predicted"/>
<evidence type="ECO:0000313" key="4">
    <source>
        <dbReference type="Proteomes" id="UP000222542"/>
    </source>
</evidence>
<dbReference type="InterPro" id="IPR039307">
    <property type="entry name" value="LORELEI-like"/>
</dbReference>
<organism evidence="3 4">
    <name type="scientific">Capsicum annuum</name>
    <name type="common">Capsicum pepper</name>
    <dbReference type="NCBI Taxonomy" id="4072"/>
    <lineage>
        <taxon>Eukaryota</taxon>
        <taxon>Viridiplantae</taxon>
        <taxon>Streptophyta</taxon>
        <taxon>Embryophyta</taxon>
        <taxon>Tracheophyta</taxon>
        <taxon>Spermatophyta</taxon>
        <taxon>Magnoliopsida</taxon>
        <taxon>eudicotyledons</taxon>
        <taxon>Gunneridae</taxon>
        <taxon>Pentapetalae</taxon>
        <taxon>asterids</taxon>
        <taxon>lamiids</taxon>
        <taxon>Solanales</taxon>
        <taxon>Solanaceae</taxon>
        <taxon>Solanoideae</taxon>
        <taxon>Capsiceae</taxon>
        <taxon>Capsicum</taxon>
    </lineage>
</organism>
<evidence type="ECO:0000256" key="1">
    <source>
        <dbReference type="SAM" id="SignalP"/>
    </source>
</evidence>
<gene>
    <name evidence="3" type="ORF">T459_11733</name>
</gene>
<keyword evidence="4" id="KW-1185">Reference proteome</keyword>
<dbReference type="Proteomes" id="UP000222542">
    <property type="component" value="Unassembled WGS sequence"/>
</dbReference>